<organism evidence="1">
    <name type="scientific">Physcomitrium patens</name>
    <name type="common">Spreading-leaved earth moss</name>
    <name type="synonym">Physcomitrella patens</name>
    <dbReference type="NCBI Taxonomy" id="3218"/>
    <lineage>
        <taxon>Eukaryota</taxon>
        <taxon>Viridiplantae</taxon>
        <taxon>Streptophyta</taxon>
        <taxon>Embryophyta</taxon>
        <taxon>Bryophyta</taxon>
        <taxon>Bryophytina</taxon>
        <taxon>Bryopsida</taxon>
        <taxon>Funariidae</taxon>
        <taxon>Funariales</taxon>
        <taxon>Funariaceae</taxon>
        <taxon>Physcomitrium</taxon>
    </lineage>
</organism>
<sequence length="135" mass="15621">MTIDEKILAIQDKKEQNAAVMKMLSMNLWRRVNAGYNIPRRQPCSQFKLDFPDDPALKIVGPKLHNRKRDAFTNYTEAVRRFDQMIKKPPAKPQPYVPLEVKMEQKRKRINERKAHQLAALKKVGAIPVTAGTKK</sequence>
<accession>A0A2K1JDQ4</accession>
<keyword evidence="3" id="KW-1185">Reference proteome</keyword>
<dbReference type="RefSeq" id="XP_073395288.1">
    <property type="nucleotide sequence ID" value="XM_073539187.1"/>
</dbReference>
<dbReference type="GeneID" id="112291980"/>
<gene>
    <name evidence="2" type="primary">LOC112291980</name>
    <name evidence="1" type="ORF">PHYPA_019937</name>
</gene>
<evidence type="ECO:0000313" key="3">
    <source>
        <dbReference type="Proteomes" id="UP000006727"/>
    </source>
</evidence>
<reference evidence="2" key="3">
    <citation type="submission" date="2020-12" db="UniProtKB">
        <authorList>
            <consortium name="EnsemblPlants"/>
        </authorList>
    </citation>
    <scope>IDENTIFICATION</scope>
</reference>
<protein>
    <submittedName>
        <fullName evidence="1 2">Uncharacterized protein</fullName>
    </submittedName>
</protein>
<proteinExistence type="predicted"/>
<dbReference type="Gramene" id="Pp3c15_19290V3.2">
    <property type="protein sequence ID" value="Pp3c15_19290V3.2"/>
    <property type="gene ID" value="Pp3c15_19290"/>
</dbReference>
<dbReference type="OrthoDB" id="1918035at2759"/>
<dbReference type="EMBL" id="ABEU02000015">
    <property type="protein sequence ID" value="PNR39658.1"/>
    <property type="molecule type" value="Genomic_DNA"/>
</dbReference>
<dbReference type="AlphaFoldDB" id="A0A2K1JDQ4"/>
<reference evidence="1 3" key="2">
    <citation type="journal article" date="2018" name="Plant J.">
        <title>The Physcomitrella patens chromosome-scale assembly reveals moss genome structure and evolution.</title>
        <authorList>
            <person name="Lang D."/>
            <person name="Ullrich K.K."/>
            <person name="Murat F."/>
            <person name="Fuchs J."/>
            <person name="Jenkins J."/>
            <person name="Haas F.B."/>
            <person name="Piednoel M."/>
            <person name="Gundlach H."/>
            <person name="Van Bel M."/>
            <person name="Meyberg R."/>
            <person name="Vives C."/>
            <person name="Morata J."/>
            <person name="Symeonidi A."/>
            <person name="Hiss M."/>
            <person name="Muchero W."/>
            <person name="Kamisugi Y."/>
            <person name="Saleh O."/>
            <person name="Blanc G."/>
            <person name="Decker E.L."/>
            <person name="van Gessel N."/>
            <person name="Grimwood J."/>
            <person name="Hayes R.D."/>
            <person name="Graham S.W."/>
            <person name="Gunter L.E."/>
            <person name="McDaniel S.F."/>
            <person name="Hoernstein S.N.W."/>
            <person name="Larsson A."/>
            <person name="Li F.W."/>
            <person name="Perroud P.F."/>
            <person name="Phillips J."/>
            <person name="Ranjan P."/>
            <person name="Rokshar D.S."/>
            <person name="Rothfels C.J."/>
            <person name="Schneider L."/>
            <person name="Shu S."/>
            <person name="Stevenson D.W."/>
            <person name="Thummler F."/>
            <person name="Tillich M."/>
            <person name="Villarreal Aguilar J.C."/>
            <person name="Widiez T."/>
            <person name="Wong G.K."/>
            <person name="Wymore A."/>
            <person name="Zhang Y."/>
            <person name="Zimmer A.D."/>
            <person name="Quatrano R.S."/>
            <person name="Mayer K.F.X."/>
            <person name="Goodstein D."/>
            <person name="Casacuberta J.M."/>
            <person name="Vandepoele K."/>
            <person name="Reski R."/>
            <person name="Cuming A.C."/>
            <person name="Tuskan G.A."/>
            <person name="Maumus F."/>
            <person name="Salse J."/>
            <person name="Schmutz J."/>
            <person name="Rensing S.A."/>
        </authorList>
    </citation>
    <scope>NUCLEOTIDE SEQUENCE [LARGE SCALE GENOMIC DNA]</scope>
    <source>
        <strain evidence="2 3">cv. Gransden 2004</strain>
    </source>
</reference>
<evidence type="ECO:0000313" key="1">
    <source>
        <dbReference type="EMBL" id="PNR39658.1"/>
    </source>
</evidence>
<dbReference type="PaxDb" id="3218-PP1S206_24V6.1"/>
<dbReference type="EnsemblPlants" id="Pp3c15_19290V3.1">
    <property type="protein sequence ID" value="Pp3c15_19290V3.1"/>
    <property type="gene ID" value="Pp3c15_19290"/>
</dbReference>
<reference evidence="1 3" key="1">
    <citation type="journal article" date="2008" name="Science">
        <title>The Physcomitrella genome reveals evolutionary insights into the conquest of land by plants.</title>
        <authorList>
            <person name="Rensing S."/>
            <person name="Lang D."/>
            <person name="Zimmer A."/>
            <person name="Terry A."/>
            <person name="Salamov A."/>
            <person name="Shapiro H."/>
            <person name="Nishiyama T."/>
            <person name="Perroud P.-F."/>
            <person name="Lindquist E."/>
            <person name="Kamisugi Y."/>
            <person name="Tanahashi T."/>
            <person name="Sakakibara K."/>
            <person name="Fujita T."/>
            <person name="Oishi K."/>
            <person name="Shin-I T."/>
            <person name="Kuroki Y."/>
            <person name="Toyoda A."/>
            <person name="Suzuki Y."/>
            <person name="Hashimoto A."/>
            <person name="Yamaguchi K."/>
            <person name="Sugano A."/>
            <person name="Kohara Y."/>
            <person name="Fujiyama A."/>
            <person name="Anterola A."/>
            <person name="Aoki S."/>
            <person name="Ashton N."/>
            <person name="Barbazuk W.B."/>
            <person name="Barker E."/>
            <person name="Bennetzen J."/>
            <person name="Bezanilla M."/>
            <person name="Blankenship R."/>
            <person name="Cho S.H."/>
            <person name="Dutcher S."/>
            <person name="Estelle M."/>
            <person name="Fawcett J.A."/>
            <person name="Gundlach H."/>
            <person name="Hanada K."/>
            <person name="Heyl A."/>
            <person name="Hicks K.A."/>
            <person name="Hugh J."/>
            <person name="Lohr M."/>
            <person name="Mayer K."/>
            <person name="Melkozernov A."/>
            <person name="Murata T."/>
            <person name="Nelson D."/>
            <person name="Pils B."/>
            <person name="Prigge M."/>
            <person name="Reiss B."/>
            <person name="Renner T."/>
            <person name="Rombauts S."/>
            <person name="Rushton P."/>
            <person name="Sanderfoot A."/>
            <person name="Schween G."/>
            <person name="Shiu S.-H."/>
            <person name="Stueber K."/>
            <person name="Theodoulou F.L."/>
            <person name="Tu H."/>
            <person name="Van de Peer Y."/>
            <person name="Verrier P.J."/>
            <person name="Waters E."/>
            <person name="Wood A."/>
            <person name="Yang L."/>
            <person name="Cove D."/>
            <person name="Cuming A."/>
            <person name="Hasebe M."/>
            <person name="Lucas S."/>
            <person name="Mishler D.B."/>
            <person name="Reski R."/>
            <person name="Grigoriev I."/>
            <person name="Quatrano R.S."/>
            <person name="Boore J.L."/>
        </authorList>
    </citation>
    <scope>NUCLEOTIDE SEQUENCE [LARGE SCALE GENOMIC DNA]</scope>
    <source>
        <strain evidence="2 3">cv. Gransden 2004</strain>
    </source>
</reference>
<dbReference type="Gramene" id="Pp3c15_19290V3.1">
    <property type="protein sequence ID" value="Pp3c15_19290V3.1"/>
    <property type="gene ID" value="Pp3c15_19290"/>
</dbReference>
<dbReference type="Proteomes" id="UP000006727">
    <property type="component" value="Chromosome 15"/>
</dbReference>
<evidence type="ECO:0000313" key="2">
    <source>
        <dbReference type="EnsemblPlants" id="Pp3c15_19290V3.1"/>
    </source>
</evidence>
<name>A0A2K1JDQ4_PHYPA</name>
<dbReference type="EnsemblPlants" id="Pp3c15_19290V3.2">
    <property type="protein sequence ID" value="Pp3c15_19290V3.2"/>
    <property type="gene ID" value="Pp3c15_19290"/>
</dbReference>
<dbReference type="RefSeq" id="XP_024395784.1">
    <property type="nucleotide sequence ID" value="XM_024540016.2"/>
</dbReference>